<dbReference type="KEGG" id="azq:G3580_14075"/>
<dbReference type="Proteomes" id="UP000501991">
    <property type="component" value="Chromosome"/>
</dbReference>
<feature type="transmembrane region" description="Helical" evidence="5">
    <location>
        <begin position="180"/>
        <end position="200"/>
    </location>
</feature>
<proteinExistence type="predicted"/>
<keyword evidence="8" id="KW-1185">Reference proteome</keyword>
<evidence type="ECO:0000256" key="1">
    <source>
        <dbReference type="ARBA" id="ARBA00004141"/>
    </source>
</evidence>
<evidence type="ECO:0000256" key="3">
    <source>
        <dbReference type="ARBA" id="ARBA00022989"/>
    </source>
</evidence>
<feature type="transmembrane region" description="Helical" evidence="5">
    <location>
        <begin position="206"/>
        <end position="228"/>
    </location>
</feature>
<keyword evidence="3 5" id="KW-1133">Transmembrane helix</keyword>
<dbReference type="Pfam" id="PF00892">
    <property type="entry name" value="EamA"/>
    <property type="match status" value="2"/>
</dbReference>
<name>A0A6C1B8I2_9RHOO</name>
<feature type="transmembrane region" description="Helical" evidence="5">
    <location>
        <begin position="33"/>
        <end position="52"/>
    </location>
</feature>
<keyword evidence="4 5" id="KW-0472">Membrane</keyword>
<protein>
    <submittedName>
        <fullName evidence="7">DMT family transporter</fullName>
    </submittedName>
</protein>
<dbReference type="GO" id="GO:0016020">
    <property type="term" value="C:membrane"/>
    <property type="evidence" value="ECO:0007669"/>
    <property type="project" value="UniProtKB-SubCell"/>
</dbReference>
<evidence type="ECO:0000256" key="2">
    <source>
        <dbReference type="ARBA" id="ARBA00022692"/>
    </source>
</evidence>
<dbReference type="RefSeq" id="WP_173766513.1">
    <property type="nucleotide sequence ID" value="NZ_CP048836.1"/>
</dbReference>
<dbReference type="PANTHER" id="PTHR32322">
    <property type="entry name" value="INNER MEMBRANE TRANSPORTER"/>
    <property type="match status" value="1"/>
</dbReference>
<feature type="transmembrane region" description="Helical" evidence="5">
    <location>
        <begin position="7"/>
        <end position="27"/>
    </location>
</feature>
<evidence type="ECO:0000256" key="5">
    <source>
        <dbReference type="SAM" id="Phobius"/>
    </source>
</evidence>
<feature type="transmembrane region" description="Helical" evidence="5">
    <location>
        <begin position="120"/>
        <end position="136"/>
    </location>
</feature>
<sequence>MRLRDLFDLVVLAAIWGASFMFTRVAAPEFGPVPLIFVRVLVAALALWPLVWARGLWPELKSHWRPIAAVGLLNAAIPFGLFAWALLSITGGVAAIGNATAPLWAALVGWVWLGERLDRWRTAGLVLGFLGVGILASDKAGVHGEHGLMAIGAILAATLMYGISANVVRRHLGGVSSLSVSLGSQVTAAGVLAPLAWAAWPQQLPGATAWGCAAALGVVCTALAFILYFRLIGHVGPARAVAVAYLIPAFGMAWGALFLDEPLTVRMLAGAAVVLAGTALTTGLVDGARVRRLALASARRSG</sequence>
<dbReference type="InterPro" id="IPR000620">
    <property type="entry name" value="EamA_dom"/>
</dbReference>
<feature type="transmembrane region" description="Helical" evidence="5">
    <location>
        <begin position="148"/>
        <end position="168"/>
    </location>
</feature>
<dbReference type="InterPro" id="IPR050638">
    <property type="entry name" value="AA-Vitamin_Transporters"/>
</dbReference>
<evidence type="ECO:0000313" key="7">
    <source>
        <dbReference type="EMBL" id="QID18650.1"/>
    </source>
</evidence>
<dbReference type="Gene3D" id="1.10.3730.20">
    <property type="match status" value="2"/>
</dbReference>
<feature type="transmembrane region" description="Helical" evidence="5">
    <location>
        <begin position="240"/>
        <end position="259"/>
    </location>
</feature>
<dbReference type="InterPro" id="IPR037185">
    <property type="entry name" value="EmrE-like"/>
</dbReference>
<dbReference type="SUPFAM" id="SSF103481">
    <property type="entry name" value="Multidrug resistance efflux transporter EmrE"/>
    <property type="match status" value="2"/>
</dbReference>
<keyword evidence="2 5" id="KW-0812">Transmembrane</keyword>
<feature type="domain" description="EamA" evidence="6">
    <location>
        <begin position="149"/>
        <end position="282"/>
    </location>
</feature>
<evidence type="ECO:0000313" key="8">
    <source>
        <dbReference type="Proteomes" id="UP000501991"/>
    </source>
</evidence>
<feature type="transmembrane region" description="Helical" evidence="5">
    <location>
        <begin position="64"/>
        <end position="87"/>
    </location>
</feature>
<dbReference type="PANTHER" id="PTHR32322:SF9">
    <property type="entry name" value="AMINO-ACID METABOLITE EFFLUX PUMP-RELATED"/>
    <property type="match status" value="1"/>
</dbReference>
<feature type="transmembrane region" description="Helical" evidence="5">
    <location>
        <begin position="265"/>
        <end position="285"/>
    </location>
</feature>
<organism evidence="7 8">
    <name type="scientific">Nitrogeniibacter mangrovi</name>
    <dbReference type="NCBI Taxonomy" id="2016596"/>
    <lineage>
        <taxon>Bacteria</taxon>
        <taxon>Pseudomonadati</taxon>
        <taxon>Pseudomonadota</taxon>
        <taxon>Betaproteobacteria</taxon>
        <taxon>Rhodocyclales</taxon>
        <taxon>Zoogloeaceae</taxon>
        <taxon>Nitrogeniibacter</taxon>
    </lineage>
</organism>
<feature type="domain" description="EamA" evidence="6">
    <location>
        <begin position="10"/>
        <end position="135"/>
    </location>
</feature>
<feature type="transmembrane region" description="Helical" evidence="5">
    <location>
        <begin position="93"/>
        <end position="113"/>
    </location>
</feature>
<comment type="subcellular location">
    <subcellularLocation>
        <location evidence="1">Membrane</location>
        <topology evidence="1">Multi-pass membrane protein</topology>
    </subcellularLocation>
</comment>
<gene>
    <name evidence="7" type="ORF">G3580_14075</name>
</gene>
<accession>A0A6C1B8I2</accession>
<evidence type="ECO:0000259" key="6">
    <source>
        <dbReference type="Pfam" id="PF00892"/>
    </source>
</evidence>
<dbReference type="EMBL" id="CP048836">
    <property type="protein sequence ID" value="QID18650.1"/>
    <property type="molecule type" value="Genomic_DNA"/>
</dbReference>
<reference evidence="7 8" key="1">
    <citation type="submission" date="2020-02" db="EMBL/GenBank/DDBJ databases">
        <title>Nitrogenibacter mangrovi gen. nov., sp. nov. isolated from mangrove sediment, a denitrifying betaproteobacterium.</title>
        <authorList>
            <person name="Liao H."/>
            <person name="Tian Y."/>
        </authorList>
    </citation>
    <scope>NUCLEOTIDE SEQUENCE [LARGE SCALE GENOMIC DNA]</scope>
    <source>
        <strain evidence="7 8">M9-3-2</strain>
    </source>
</reference>
<dbReference type="AlphaFoldDB" id="A0A6C1B8I2"/>
<evidence type="ECO:0000256" key="4">
    <source>
        <dbReference type="ARBA" id="ARBA00023136"/>
    </source>
</evidence>